<feature type="region of interest" description="Disordered" evidence="1">
    <location>
        <begin position="1"/>
        <end position="63"/>
    </location>
</feature>
<accession>W4V818</accession>
<feature type="compositionally biased region" description="Basic and acidic residues" evidence="1">
    <location>
        <begin position="1"/>
        <end position="26"/>
    </location>
</feature>
<sequence>MKEKESEKIHDGLNEKEKSSEKEKSPEKKKKGLLKNLFRTHAMTKRRTAIPAKKATSRKKWYM</sequence>
<name>W4V818_9FIRM</name>
<organism evidence="2 3">
    <name type="scientific">Acetivibrio straminisolvens JCM 21531</name>
    <dbReference type="NCBI Taxonomy" id="1294263"/>
    <lineage>
        <taxon>Bacteria</taxon>
        <taxon>Bacillati</taxon>
        <taxon>Bacillota</taxon>
        <taxon>Clostridia</taxon>
        <taxon>Eubacteriales</taxon>
        <taxon>Oscillospiraceae</taxon>
        <taxon>Acetivibrio</taxon>
    </lineage>
</organism>
<evidence type="ECO:0000313" key="2">
    <source>
        <dbReference type="EMBL" id="GAE89331.1"/>
    </source>
</evidence>
<dbReference type="STRING" id="1294263.JCM21531_2844"/>
<dbReference type="RefSeq" id="WP_038289526.1">
    <property type="nucleotide sequence ID" value="NZ_BAVR01000035.1"/>
</dbReference>
<dbReference type="Proteomes" id="UP000019109">
    <property type="component" value="Unassembled WGS sequence"/>
</dbReference>
<dbReference type="EMBL" id="BAVR01000035">
    <property type="protein sequence ID" value="GAE89331.1"/>
    <property type="molecule type" value="Genomic_DNA"/>
</dbReference>
<keyword evidence="3" id="KW-1185">Reference proteome</keyword>
<proteinExistence type="predicted"/>
<comment type="caution">
    <text evidence="2">The sequence shown here is derived from an EMBL/GenBank/DDBJ whole genome shotgun (WGS) entry which is preliminary data.</text>
</comment>
<evidence type="ECO:0000256" key="1">
    <source>
        <dbReference type="SAM" id="MobiDB-lite"/>
    </source>
</evidence>
<reference evidence="2" key="1">
    <citation type="journal article" date="2014" name="Genome Announc.">
        <title>Draft Genome Sequence of Clostridium straminisolvens Strain JCM 21531T, Isolated from a Cellulose-Degrading Bacterial Community.</title>
        <authorList>
            <person name="Yuki M."/>
            <person name="Oshima K."/>
            <person name="Suda W."/>
            <person name="Sakamoto M."/>
            <person name="Kitamura K."/>
            <person name="Iida T."/>
            <person name="Hattori M."/>
            <person name="Ohkuma M."/>
        </authorList>
    </citation>
    <scope>NUCLEOTIDE SEQUENCE [LARGE SCALE GENOMIC DNA]</scope>
    <source>
        <strain evidence="2">JCM 21531</strain>
    </source>
</reference>
<evidence type="ECO:0000313" key="3">
    <source>
        <dbReference type="Proteomes" id="UP000019109"/>
    </source>
</evidence>
<protein>
    <submittedName>
        <fullName evidence="2">Uncharacterized protein</fullName>
    </submittedName>
</protein>
<gene>
    <name evidence="2" type="ORF">JCM21531_2844</name>
</gene>
<dbReference type="AlphaFoldDB" id="W4V818"/>